<evidence type="ECO:0000256" key="3">
    <source>
        <dbReference type="ARBA" id="ARBA00022737"/>
    </source>
</evidence>
<accession>D8TK18</accession>
<keyword evidence="3" id="KW-0677">Repeat</keyword>
<evidence type="ECO:0000313" key="6">
    <source>
        <dbReference type="Proteomes" id="UP000001058"/>
    </source>
</evidence>
<evidence type="ECO:0000313" key="5">
    <source>
        <dbReference type="EMBL" id="EFJ51984.1"/>
    </source>
</evidence>
<dbReference type="RefSeq" id="XP_002946758.1">
    <property type="nucleotide sequence ID" value="XM_002946712.1"/>
</dbReference>
<evidence type="ECO:0000256" key="2">
    <source>
        <dbReference type="ARBA" id="ARBA00022614"/>
    </source>
</evidence>
<dbReference type="EMBL" id="GL378325">
    <property type="protein sequence ID" value="EFJ51984.1"/>
    <property type="molecule type" value="Genomic_DNA"/>
</dbReference>
<dbReference type="InterPro" id="IPR003591">
    <property type="entry name" value="Leu-rich_rpt_typical-subtyp"/>
</dbReference>
<dbReference type="SMART" id="SM00369">
    <property type="entry name" value="LRR_TYP"/>
    <property type="match status" value="3"/>
</dbReference>
<evidence type="ECO:0000256" key="1">
    <source>
        <dbReference type="ARBA" id="ARBA00004430"/>
    </source>
</evidence>
<dbReference type="GeneID" id="9624657"/>
<gene>
    <name evidence="5" type="ORF">VOLCADRAFT_103186</name>
</gene>
<feature type="compositionally biased region" description="Pro residues" evidence="4">
    <location>
        <begin position="46"/>
        <end position="58"/>
    </location>
</feature>
<reference evidence="5 6" key="1">
    <citation type="journal article" date="2010" name="Science">
        <title>Genomic analysis of organismal complexity in the multicellular green alga Volvox carteri.</title>
        <authorList>
            <person name="Prochnik S.E."/>
            <person name="Umen J."/>
            <person name="Nedelcu A.M."/>
            <person name="Hallmann A."/>
            <person name="Miller S.M."/>
            <person name="Nishii I."/>
            <person name="Ferris P."/>
            <person name="Kuo A."/>
            <person name="Mitros T."/>
            <person name="Fritz-Laylin L.K."/>
            <person name="Hellsten U."/>
            <person name="Chapman J."/>
            <person name="Simakov O."/>
            <person name="Rensing S.A."/>
            <person name="Terry A."/>
            <person name="Pangilinan J."/>
            <person name="Kapitonov V."/>
            <person name="Jurka J."/>
            <person name="Salamov A."/>
            <person name="Shapiro H."/>
            <person name="Schmutz J."/>
            <person name="Grimwood J."/>
            <person name="Lindquist E."/>
            <person name="Lucas S."/>
            <person name="Grigoriev I.V."/>
            <person name="Schmitt R."/>
            <person name="Kirk D."/>
            <person name="Rokhsar D.S."/>
        </authorList>
    </citation>
    <scope>NUCLEOTIDE SEQUENCE [LARGE SCALE GENOMIC DNA]</scope>
    <source>
        <strain evidence="6">f. Nagariensis / Eve</strain>
    </source>
</reference>
<proteinExistence type="predicted"/>
<dbReference type="PANTHER" id="PTHR48051">
    <property type="match status" value="1"/>
</dbReference>
<dbReference type="AlphaFoldDB" id="D8TK18"/>
<dbReference type="PANTHER" id="PTHR48051:SF1">
    <property type="entry name" value="RAS SUPPRESSOR PROTEIN 1"/>
    <property type="match status" value="1"/>
</dbReference>
<feature type="compositionally biased region" description="Pro residues" evidence="4">
    <location>
        <begin position="70"/>
        <end position="80"/>
    </location>
</feature>
<dbReference type="SUPFAM" id="SSF52047">
    <property type="entry name" value="RNI-like"/>
    <property type="match status" value="1"/>
</dbReference>
<protein>
    <submittedName>
        <fullName evidence="5">Uncharacterized protein</fullName>
    </submittedName>
</protein>
<dbReference type="InParanoid" id="D8TK18"/>
<name>D8TK18_VOLCA</name>
<dbReference type="InterPro" id="IPR050216">
    <property type="entry name" value="LRR_domain-containing"/>
</dbReference>
<dbReference type="Proteomes" id="UP000001058">
    <property type="component" value="Unassembled WGS sequence"/>
</dbReference>
<dbReference type="OrthoDB" id="676979at2759"/>
<feature type="region of interest" description="Disordered" evidence="4">
    <location>
        <begin position="46"/>
        <end position="82"/>
    </location>
</feature>
<organism evidence="6">
    <name type="scientific">Volvox carteri f. nagariensis</name>
    <dbReference type="NCBI Taxonomy" id="3068"/>
    <lineage>
        <taxon>Eukaryota</taxon>
        <taxon>Viridiplantae</taxon>
        <taxon>Chlorophyta</taxon>
        <taxon>core chlorophytes</taxon>
        <taxon>Chlorophyceae</taxon>
        <taxon>CS clade</taxon>
        <taxon>Chlamydomonadales</taxon>
        <taxon>Volvocaceae</taxon>
        <taxon>Volvox</taxon>
    </lineage>
</organism>
<keyword evidence="2" id="KW-0433">Leucine-rich repeat</keyword>
<dbReference type="KEGG" id="vcn:VOLCADRAFT_103186"/>
<dbReference type="Gene3D" id="3.80.10.10">
    <property type="entry name" value="Ribonuclease Inhibitor"/>
    <property type="match status" value="1"/>
</dbReference>
<keyword evidence="6" id="KW-1185">Reference proteome</keyword>
<dbReference type="GO" id="GO:0005930">
    <property type="term" value="C:axoneme"/>
    <property type="evidence" value="ECO:0007669"/>
    <property type="project" value="UniProtKB-SubCell"/>
</dbReference>
<evidence type="ECO:0000256" key="4">
    <source>
        <dbReference type="SAM" id="MobiDB-lite"/>
    </source>
</evidence>
<sequence>MARFGHKRPPSDLMAMLAAMPALTELHLISACNLLPDISVLLNLPPPPPPASTPPTPVAPDVDADGMSRLPPPAPTPLRPLPAALPLSQRLRRLSLCRGGYQFDTQEGSAQALHLGGHQRLGELPSWVSYRLPHLRELTLESCGLRRVPYKAVSGLRELRLLSMDRCPLGHAGVVSLDAWLPPQMEENGCGMAAVEVLQLRNCNIVALPYTMTRLTNLRRLDLGGNPLGNLAQPEVSYRHRNMGAAVLRYLKESGDRGFSELVCLTRLGHLGLQGCGLGTLPLGVADLTQLTSLDLSGNPELELNSGRVADLLAGQLPQLESLRLVETSAGEQLRDQQDLNLHHGLRTLILE</sequence>
<dbReference type="InterPro" id="IPR032675">
    <property type="entry name" value="LRR_dom_sf"/>
</dbReference>
<comment type="subcellular location">
    <subcellularLocation>
        <location evidence="1">Cytoplasm</location>
        <location evidence="1">Cytoskeleton</location>
        <location evidence="1">Cilium axoneme</location>
    </subcellularLocation>
</comment>